<dbReference type="GeneID" id="105113865"/>
<feature type="coiled-coil region" evidence="3">
    <location>
        <begin position="753"/>
        <end position="882"/>
    </location>
</feature>
<evidence type="ECO:0000313" key="5">
    <source>
        <dbReference type="RefSeq" id="XP_011008517.1"/>
    </source>
</evidence>
<protein>
    <submittedName>
        <fullName evidence="5">Filament-like plant protein 7</fullName>
    </submittedName>
</protein>
<organism evidence="4 5">
    <name type="scientific">Populus euphratica</name>
    <name type="common">Euphrates poplar</name>
    <dbReference type="NCBI Taxonomy" id="75702"/>
    <lineage>
        <taxon>Eukaryota</taxon>
        <taxon>Viridiplantae</taxon>
        <taxon>Streptophyta</taxon>
        <taxon>Embryophyta</taxon>
        <taxon>Tracheophyta</taxon>
        <taxon>Spermatophyta</taxon>
        <taxon>Magnoliopsida</taxon>
        <taxon>eudicotyledons</taxon>
        <taxon>Gunneridae</taxon>
        <taxon>Pentapetalae</taxon>
        <taxon>rosids</taxon>
        <taxon>fabids</taxon>
        <taxon>Malpighiales</taxon>
        <taxon>Salicaceae</taxon>
        <taxon>Saliceae</taxon>
        <taxon>Populus</taxon>
    </lineage>
</organism>
<dbReference type="RefSeq" id="XP_011008517.1">
    <property type="nucleotide sequence ID" value="XM_011010215.1"/>
</dbReference>
<sequence length="1068" mass="120294">MDHKSWLWRKKSTDKIVAATDPRVEISSKEEEIQTLLDNKAELENDLKILSEKLSSALSECNAKDDLAKKQAKLAMEAMAVQEKAEAKALSLKQELDEALQQRAAGEERLTHLDAALKECMQQLRFVREEKEQRIHDAVMKTSNEFEKSQMILEEKLADTGKMLAKIGIEKANLSKALLEKERLVEDLSKQKAQVEADFISLMGRLESTEKDSASLRYEVRVLDKELEIRNEEREFNRRTADASHKQHLESVRRIAKLEAECQRLRLLVRKRLPGPAALAKMKSEIEVLGRDSVEVSRRRSNCSPIGLVIDSAVGNSAESPSKKINFLTEQLCAMEEENKTLKEALDKKTNELQFSRTMYARTASKLSQVESRFDELPKGQIALERSRSVLMPQELSLASMSEIGSDDKVSSAESWASALISEMEHFKQGKQKGSPTNRTIGVSDISLMDDFAEMERLAIVSVDKQLESPHVSSDNVNAIGQEIIPVSESRSGVSNQVIKSKDKASGWLQDILKVVLEQNRVTQRKPCEILEDVRIALENINDTSPAEYVDTRQSSTHSNGLNSPHVGGYISWKPMYSVTDSPGGVTEAEAFSMDKSHQQVQSDLGKSLCKIIELIEGVAFSYADYGNSETLTRKDGDFLPFKNTETPPGYVVRVLQWKKSELCAVLQEFVRACYDLLNGKSDVNMFAQEICSALDWIMNHCFSIQDVSSMRDAVKKHFDWDESRSEYEAEVVASNGHHNYFEKKDESHQSTIRDENRKIREELTNIDSAKRDLEARLQLASDKSESLMNQLKESEKTIESLQTDLETLRGSKAMFESQIENHKLMKEDVDTQLTEAKVELNKAHQKLSTLEMELENRKSCCEELEATCLELQIQLESMTKNEIPNSELHQDESQLRTDWEITAASEKLAECQETILNLGKQLKALASPSEAALFDKVISTSTDTNTISVTTSTSTAWTSPKNKVLIQRSSLLDQMLAEDTDKVKDTESVKCKESNINTSSTVISNKVIEPLEKVLVLNGIKHQDDGVATNSLAIVPSKKRGGVNLWKKFLWRKKKSNIKKPSFPFAP</sequence>
<dbReference type="PANTHER" id="PTHR31580">
    <property type="entry name" value="FILAMENT-LIKE PLANT PROTEIN 4"/>
    <property type="match status" value="1"/>
</dbReference>
<dbReference type="Proteomes" id="UP000694918">
    <property type="component" value="Unplaced"/>
</dbReference>
<dbReference type="PANTHER" id="PTHR31580:SF22">
    <property type="entry name" value="FILAMENT-LIKE PLANT PROTEIN 7"/>
    <property type="match status" value="1"/>
</dbReference>
<reference evidence="5" key="1">
    <citation type="submission" date="2025-08" db="UniProtKB">
        <authorList>
            <consortium name="RefSeq"/>
        </authorList>
    </citation>
    <scope>IDENTIFICATION</scope>
</reference>
<keyword evidence="4" id="KW-1185">Reference proteome</keyword>
<keyword evidence="2 3" id="KW-0175">Coiled coil</keyword>
<evidence type="ECO:0000313" key="4">
    <source>
        <dbReference type="Proteomes" id="UP000694918"/>
    </source>
</evidence>
<dbReference type="AlphaFoldDB" id="A0AAJ6TBX8"/>
<accession>A0AAJ6TBX8</accession>
<name>A0AAJ6TBX8_POPEU</name>
<feature type="coiled-coil region" evidence="3">
    <location>
        <begin position="26"/>
        <end position="109"/>
    </location>
</feature>
<dbReference type="KEGG" id="peu:105113865"/>
<gene>
    <name evidence="5" type="primary">LOC105113865</name>
</gene>
<feature type="coiled-coil region" evidence="3">
    <location>
        <begin position="171"/>
        <end position="198"/>
    </location>
</feature>
<dbReference type="InterPro" id="IPR008587">
    <property type="entry name" value="FPP_plant"/>
</dbReference>
<evidence type="ECO:0000256" key="2">
    <source>
        <dbReference type="ARBA" id="ARBA00023054"/>
    </source>
</evidence>
<evidence type="ECO:0000256" key="3">
    <source>
        <dbReference type="SAM" id="Coils"/>
    </source>
</evidence>
<proteinExistence type="inferred from homology"/>
<dbReference type="Pfam" id="PF05911">
    <property type="entry name" value="FPP"/>
    <property type="match status" value="1"/>
</dbReference>
<evidence type="ECO:0000256" key="1">
    <source>
        <dbReference type="ARBA" id="ARBA00005921"/>
    </source>
</evidence>
<comment type="similarity">
    <text evidence="1">Belongs to the FPP family.</text>
</comment>